<organism evidence="2 3">
    <name type="scientific">Gigaspora margarita</name>
    <dbReference type="NCBI Taxonomy" id="4874"/>
    <lineage>
        <taxon>Eukaryota</taxon>
        <taxon>Fungi</taxon>
        <taxon>Fungi incertae sedis</taxon>
        <taxon>Mucoromycota</taxon>
        <taxon>Glomeromycotina</taxon>
        <taxon>Glomeromycetes</taxon>
        <taxon>Diversisporales</taxon>
        <taxon>Gigasporaceae</taxon>
        <taxon>Gigaspora</taxon>
    </lineage>
</organism>
<accession>A0ABN7VL48</accession>
<dbReference type="Proteomes" id="UP000789901">
    <property type="component" value="Unassembled WGS sequence"/>
</dbReference>
<keyword evidence="3" id="KW-1185">Reference proteome</keyword>
<feature type="compositionally biased region" description="Acidic residues" evidence="1">
    <location>
        <begin position="90"/>
        <end position="103"/>
    </location>
</feature>
<evidence type="ECO:0000313" key="3">
    <source>
        <dbReference type="Proteomes" id="UP000789901"/>
    </source>
</evidence>
<comment type="caution">
    <text evidence="2">The sequence shown here is derived from an EMBL/GenBank/DDBJ whole genome shotgun (WGS) entry which is preliminary data.</text>
</comment>
<feature type="region of interest" description="Disordered" evidence="1">
    <location>
        <begin position="89"/>
        <end position="109"/>
    </location>
</feature>
<dbReference type="EMBL" id="CAJVQB010016298">
    <property type="protein sequence ID" value="CAG8779239.1"/>
    <property type="molecule type" value="Genomic_DNA"/>
</dbReference>
<evidence type="ECO:0000313" key="2">
    <source>
        <dbReference type="EMBL" id="CAG8779239.1"/>
    </source>
</evidence>
<proteinExistence type="predicted"/>
<name>A0ABN7VL48_GIGMA</name>
<evidence type="ECO:0000256" key="1">
    <source>
        <dbReference type="SAM" id="MobiDB-lite"/>
    </source>
</evidence>
<gene>
    <name evidence="2" type="ORF">GMARGA_LOCUS19489</name>
</gene>
<reference evidence="2 3" key="1">
    <citation type="submission" date="2021-06" db="EMBL/GenBank/DDBJ databases">
        <authorList>
            <person name="Kallberg Y."/>
            <person name="Tangrot J."/>
            <person name="Rosling A."/>
        </authorList>
    </citation>
    <scope>NUCLEOTIDE SEQUENCE [LARGE SCALE GENOMIC DNA]</scope>
    <source>
        <strain evidence="2 3">120-4 pot B 10/14</strain>
    </source>
</reference>
<protein>
    <submittedName>
        <fullName evidence="2">13701_t:CDS:1</fullName>
    </submittedName>
</protein>
<sequence>MKITDEETKQITNLCKEVSIATGVDEATIACVVAEFNKNRNIISSEQDHQSSKDFQVEYVNAVHDLILFANRNDKARNYWKMVDNGINNESEDEDIDLYSEDENPNKEV</sequence>